<keyword evidence="1" id="KW-1185">Reference proteome</keyword>
<dbReference type="GeneID" id="103163754"/>
<reference evidence="1" key="1">
    <citation type="journal article" date="2018" name="Biotechnol. Bioeng.">
        <title>A reference genome of the Chinese hamster based on a hybrid assembly strategy.</title>
        <authorList>
            <person name="Rupp O."/>
            <person name="MacDonald M.L."/>
            <person name="Li S."/>
            <person name="Dhiman H."/>
            <person name="Polson S."/>
            <person name="Griep S."/>
            <person name="Heffner K."/>
            <person name="Hernandez I."/>
            <person name="Brinkrolf K."/>
            <person name="Jadhav V."/>
            <person name="Samoudi M."/>
            <person name="Hao H."/>
            <person name="Kingham B."/>
            <person name="Goesmann A."/>
            <person name="Betenbaugh M.J."/>
            <person name="Lewis N.E."/>
            <person name="Borth N."/>
            <person name="Lee K.H."/>
        </authorList>
    </citation>
    <scope>NUCLEOTIDE SEQUENCE [LARGE SCALE GENOMIC DNA]</scope>
    <source>
        <strain evidence="1">17A/GY</strain>
    </source>
</reference>
<reference evidence="2" key="3">
    <citation type="submission" date="2025-08" db="UniProtKB">
        <authorList>
            <consortium name="RefSeq"/>
        </authorList>
    </citation>
    <scope>IDENTIFICATION</scope>
    <source>
        <strain evidence="2">17A/GY</strain>
        <tissue evidence="2">Liver</tissue>
    </source>
</reference>
<accession>A0A9J7H6C3</accession>
<dbReference type="AlphaFoldDB" id="A0A9J7H6C3"/>
<sequence>MPQSDLQECGFSQLKKGWSFLKITCTVSSYWSQTRGDLPASASQELGLRDRSQPHGTSQRSARILLLDICKSASMILNQSTNHLMITHSKVTEIQKDKYDQERMDTPKLQTKWTSLKLKYLEQSDPEHITNEGLLINYINNELKLTHCKSYDLGYPISEDAYHFVLTLF</sequence>
<protein>
    <submittedName>
        <fullName evidence="2">Uncharacterized protein LOC103163754 isoform X2</fullName>
    </submittedName>
</protein>
<evidence type="ECO:0000313" key="2">
    <source>
        <dbReference type="RefSeq" id="XP_035305882.1"/>
    </source>
</evidence>
<evidence type="ECO:0000313" key="1">
    <source>
        <dbReference type="Proteomes" id="UP001108280"/>
    </source>
</evidence>
<proteinExistence type="predicted"/>
<organism evidence="1 2">
    <name type="scientific">Cricetulus griseus</name>
    <name type="common">Chinese hamster</name>
    <name type="synonym">Cricetulus barabensis griseus</name>
    <dbReference type="NCBI Taxonomy" id="10029"/>
    <lineage>
        <taxon>Eukaryota</taxon>
        <taxon>Metazoa</taxon>
        <taxon>Chordata</taxon>
        <taxon>Craniata</taxon>
        <taxon>Vertebrata</taxon>
        <taxon>Euteleostomi</taxon>
        <taxon>Mammalia</taxon>
        <taxon>Eutheria</taxon>
        <taxon>Euarchontoglires</taxon>
        <taxon>Glires</taxon>
        <taxon>Rodentia</taxon>
        <taxon>Myomorpha</taxon>
        <taxon>Muroidea</taxon>
        <taxon>Cricetidae</taxon>
        <taxon>Cricetinae</taxon>
        <taxon>Cricetulus</taxon>
    </lineage>
</organism>
<dbReference type="KEGG" id="cge:103163754"/>
<reference evidence="1" key="2">
    <citation type="journal article" date="2020" name="Biotechnol. Bioeng.">
        <title>Chromosome-scale scaffolds for the Chinese hamster reference genome assembly to facilitate the study of the CHO epigenome.</title>
        <authorList>
            <person name="Hilliard W."/>
            <person name="MacDonald M."/>
            <person name="Lee K.H."/>
        </authorList>
    </citation>
    <scope>NUCLEOTIDE SEQUENCE [LARGE SCALE GENOMIC DNA]</scope>
    <source>
        <strain evidence="1">17A/GY</strain>
    </source>
</reference>
<dbReference type="Proteomes" id="UP001108280">
    <property type="component" value="Chromosome X"/>
</dbReference>
<name>A0A9J7H6C3_CRIGR</name>
<dbReference type="RefSeq" id="XP_035305882.1">
    <property type="nucleotide sequence ID" value="XM_035449991.1"/>
</dbReference>
<gene>
    <name evidence="2" type="primary">LOC103163754</name>
</gene>